<gene>
    <name evidence="1" type="ORF">HKBW3S43_01651</name>
</gene>
<sequence length="26" mass="3119">MKAVSFALGNHIWEYILDLRRKKDIT</sequence>
<protein>
    <submittedName>
        <fullName evidence="1">Uncharacterized protein</fullName>
    </submittedName>
</protein>
<proteinExistence type="predicted"/>
<organism evidence="1 2">
    <name type="scientific">Candidatus Hakubella thermalkaliphila</name>
    <dbReference type="NCBI Taxonomy" id="2754717"/>
    <lineage>
        <taxon>Bacteria</taxon>
        <taxon>Bacillati</taxon>
        <taxon>Actinomycetota</taxon>
        <taxon>Actinomycetota incertae sedis</taxon>
        <taxon>Candidatus Hakubellales</taxon>
        <taxon>Candidatus Hakubellaceae</taxon>
        <taxon>Candidatus Hakubella</taxon>
    </lineage>
</organism>
<feature type="non-terminal residue" evidence="1">
    <location>
        <position position="26"/>
    </location>
</feature>
<dbReference type="EMBL" id="BLSB01000255">
    <property type="protein sequence ID" value="GFP35864.1"/>
    <property type="molecule type" value="Genomic_DNA"/>
</dbReference>
<name>A0A6V8PVI1_9ACTN</name>
<accession>A0A6V8PVI1</accession>
<evidence type="ECO:0000313" key="2">
    <source>
        <dbReference type="Proteomes" id="UP000576480"/>
    </source>
</evidence>
<comment type="caution">
    <text evidence="1">The sequence shown here is derived from an EMBL/GenBank/DDBJ whole genome shotgun (WGS) entry which is preliminary data.</text>
</comment>
<reference evidence="1 2" key="1">
    <citation type="journal article" date="2020" name="Front. Microbiol.">
        <title>Single-cell genomics of novel Actinobacteria with the Wood-Ljungdahl pathway discovered in a serpentinizing system.</title>
        <authorList>
            <person name="Merino N."/>
            <person name="Kawai M."/>
            <person name="Boyd E.S."/>
            <person name="Colman D.R."/>
            <person name="McGlynn S.E."/>
            <person name="Nealson K.H."/>
            <person name="Kurokawa K."/>
            <person name="Hongoh Y."/>
        </authorList>
    </citation>
    <scope>NUCLEOTIDE SEQUENCE [LARGE SCALE GENOMIC DNA]</scope>
    <source>
        <strain evidence="1 2">S43</strain>
    </source>
</reference>
<dbReference type="Proteomes" id="UP000576480">
    <property type="component" value="Unassembled WGS sequence"/>
</dbReference>
<evidence type="ECO:0000313" key="1">
    <source>
        <dbReference type="EMBL" id="GFP35864.1"/>
    </source>
</evidence>
<dbReference type="AlphaFoldDB" id="A0A6V8PVI1"/>